<dbReference type="InterPro" id="IPR001087">
    <property type="entry name" value="GDSL"/>
</dbReference>
<reference evidence="3" key="2">
    <citation type="submission" date="2024-02" db="EMBL/GenBank/DDBJ databases">
        <title>Comparative genomics of Cryptococcus and Kwoniella reveals pathogenesis evolution and contrasting modes of karyotype evolution via chromosome fusion or intercentromeric recombination.</title>
        <authorList>
            <person name="Coelho M.A."/>
            <person name="David-Palma M."/>
            <person name="Shea T."/>
            <person name="Bowers K."/>
            <person name="McGinley-Smith S."/>
            <person name="Mohammad A.W."/>
            <person name="Gnirke A."/>
            <person name="Yurkov A.M."/>
            <person name="Nowrousian M."/>
            <person name="Sun S."/>
            <person name="Cuomo C.A."/>
            <person name="Heitman J."/>
        </authorList>
    </citation>
    <scope>NUCLEOTIDE SEQUENCE</scope>
    <source>
        <strain evidence="3">CBS 10117</strain>
    </source>
</reference>
<dbReference type="SUPFAM" id="SSF52266">
    <property type="entry name" value="SGNH hydrolase"/>
    <property type="match status" value="1"/>
</dbReference>
<dbReference type="KEGG" id="kdj:28971693"/>
<dbReference type="InterPro" id="IPR036514">
    <property type="entry name" value="SGNH_hydro_sf"/>
</dbReference>
<keyword evidence="1" id="KW-0378">Hydrolase</keyword>
<organism evidence="3 4">
    <name type="scientific">Kwoniella dejecticola CBS 10117</name>
    <dbReference type="NCBI Taxonomy" id="1296121"/>
    <lineage>
        <taxon>Eukaryota</taxon>
        <taxon>Fungi</taxon>
        <taxon>Dikarya</taxon>
        <taxon>Basidiomycota</taxon>
        <taxon>Agaricomycotina</taxon>
        <taxon>Tremellomycetes</taxon>
        <taxon>Tremellales</taxon>
        <taxon>Cryptococcaceae</taxon>
        <taxon>Kwoniella</taxon>
    </lineage>
</organism>
<dbReference type="AlphaFoldDB" id="A0AAJ8KWX5"/>
<keyword evidence="4" id="KW-1185">Reference proteome</keyword>
<protein>
    <submittedName>
        <fullName evidence="3">Uncharacterized protein</fullName>
    </submittedName>
</protein>
<evidence type="ECO:0000313" key="4">
    <source>
        <dbReference type="Proteomes" id="UP000078595"/>
    </source>
</evidence>
<dbReference type="RefSeq" id="XP_018259922.2">
    <property type="nucleotide sequence ID" value="XM_018411254.2"/>
</dbReference>
<dbReference type="GO" id="GO:0016788">
    <property type="term" value="F:hydrolase activity, acting on ester bonds"/>
    <property type="evidence" value="ECO:0007669"/>
    <property type="project" value="InterPro"/>
</dbReference>
<proteinExistence type="predicted"/>
<dbReference type="PANTHER" id="PTHR45648">
    <property type="entry name" value="GDSL LIPASE/ACYLHYDROLASE FAMILY PROTEIN (AFU_ORTHOLOGUE AFUA_4G14700)"/>
    <property type="match status" value="1"/>
</dbReference>
<dbReference type="GeneID" id="28971693"/>
<dbReference type="Pfam" id="PF00657">
    <property type="entry name" value="Lipase_GDSL"/>
    <property type="match status" value="1"/>
</dbReference>
<evidence type="ECO:0000256" key="1">
    <source>
        <dbReference type="ARBA" id="ARBA00022801"/>
    </source>
</evidence>
<evidence type="ECO:0000313" key="3">
    <source>
        <dbReference type="EMBL" id="WWC65385.1"/>
    </source>
</evidence>
<dbReference type="EMBL" id="CP144539">
    <property type="protein sequence ID" value="WWC65385.1"/>
    <property type="molecule type" value="Genomic_DNA"/>
</dbReference>
<dbReference type="InterPro" id="IPR051058">
    <property type="entry name" value="GDSL_Est/Lipase"/>
</dbReference>
<dbReference type="PANTHER" id="PTHR45648:SF22">
    <property type="entry name" value="GDSL LIPASE_ACYLHYDROLASE FAMILY PROTEIN (AFU_ORTHOLOGUE AFUA_4G14700)"/>
    <property type="match status" value="1"/>
</dbReference>
<name>A0AAJ8KWX5_9TREE</name>
<accession>A0AAJ8KWX5</accession>
<feature type="transmembrane region" description="Helical" evidence="2">
    <location>
        <begin position="21"/>
        <end position="39"/>
    </location>
</feature>
<keyword evidence="2" id="KW-1133">Transmembrane helix</keyword>
<keyword evidence="2" id="KW-0812">Transmembrane</keyword>
<keyword evidence="2" id="KW-0472">Membrane</keyword>
<sequence>MSRRRQSTSELMYPSRKVMRFCVLSIFIIAGVWVFTMKADLTPPTHAQKILKRGLADTANGEEVDLIDDFVSTFPKIRTWQDTGVPTPSAKYMNRNENQLVIGHEHEDEDEHEVETSKREPFDWPRARKLFVFGDSFSTRDKDYRKDGVDGGHFQELHGKATDMKWADYLYAVFHDYHILQYWNLAKVGATIHHSVLPPGLESYGTFETQINDFQDLFTPLPGPHQVNWHSNDTLFIIVFGINDNGRLNRDDLHEGGTLDVPTTTKALVDSLMEQSKRLHGLGARNFLFMTLPPLHLSPKYKLPSQVGHDIVRRVEGSVNHFNGFLRPAVKQFERDMGDSNVMLFDLNKFWKLLLEYPELFGITDISRFRITIDGRLPNFGRMGLAYHDNQHVSWSSAELIARSVNGLLMRNSASLQMSNATQTEYTA</sequence>
<gene>
    <name evidence="3" type="ORF">I303_108003</name>
</gene>
<evidence type="ECO:0000256" key="2">
    <source>
        <dbReference type="SAM" id="Phobius"/>
    </source>
</evidence>
<dbReference type="Gene3D" id="3.40.50.1110">
    <property type="entry name" value="SGNH hydrolase"/>
    <property type="match status" value="1"/>
</dbReference>
<reference evidence="3" key="1">
    <citation type="submission" date="2013-07" db="EMBL/GenBank/DDBJ databases">
        <authorList>
            <consortium name="The Broad Institute Genome Sequencing Platform"/>
            <person name="Cuomo C."/>
            <person name="Litvintseva A."/>
            <person name="Chen Y."/>
            <person name="Heitman J."/>
            <person name="Sun S."/>
            <person name="Springer D."/>
            <person name="Dromer F."/>
            <person name="Young S.K."/>
            <person name="Zeng Q."/>
            <person name="Gargeya S."/>
            <person name="Fitzgerald M."/>
            <person name="Abouelleil A."/>
            <person name="Alvarado L."/>
            <person name="Berlin A.M."/>
            <person name="Chapman S.B."/>
            <person name="Dewar J."/>
            <person name="Goldberg J."/>
            <person name="Griggs A."/>
            <person name="Gujja S."/>
            <person name="Hansen M."/>
            <person name="Howarth C."/>
            <person name="Imamovic A."/>
            <person name="Larimer J."/>
            <person name="McCowan C."/>
            <person name="Murphy C."/>
            <person name="Pearson M."/>
            <person name="Priest M."/>
            <person name="Roberts A."/>
            <person name="Saif S."/>
            <person name="Shea T."/>
            <person name="Sykes S."/>
            <person name="Wortman J."/>
            <person name="Nusbaum C."/>
            <person name="Birren B."/>
        </authorList>
    </citation>
    <scope>NUCLEOTIDE SEQUENCE</scope>
    <source>
        <strain evidence="3">CBS 10117</strain>
    </source>
</reference>
<dbReference type="Proteomes" id="UP000078595">
    <property type="component" value="Chromosome 10"/>
</dbReference>